<evidence type="ECO:0000256" key="16">
    <source>
        <dbReference type="ARBA" id="ARBA00023136"/>
    </source>
</evidence>
<dbReference type="InterPro" id="IPR032675">
    <property type="entry name" value="LRR_dom_sf"/>
</dbReference>
<evidence type="ECO:0000256" key="20">
    <source>
        <dbReference type="ARBA" id="ARBA00048679"/>
    </source>
</evidence>
<keyword evidence="5" id="KW-0723">Serine/threonine-protein kinase</keyword>
<feature type="domain" description="Protein kinase" evidence="23">
    <location>
        <begin position="864"/>
        <end position="1159"/>
    </location>
</feature>
<dbReference type="FunFam" id="3.80.10.10:FF:000041">
    <property type="entry name" value="LRR receptor-like serine/threonine-protein kinase ERECTA"/>
    <property type="match status" value="1"/>
</dbReference>
<protein>
    <recommendedName>
        <fullName evidence="3">non-specific serine/threonine protein kinase</fullName>
        <ecNumber evidence="3">2.7.11.1</ecNumber>
    </recommendedName>
</protein>
<dbReference type="SUPFAM" id="SSF52058">
    <property type="entry name" value="L domain-like"/>
    <property type="match status" value="2"/>
</dbReference>
<evidence type="ECO:0000256" key="14">
    <source>
        <dbReference type="ARBA" id="ARBA00022840"/>
    </source>
</evidence>
<keyword evidence="15 22" id="KW-1133">Transmembrane helix</keyword>
<dbReference type="Pfam" id="PF08263">
    <property type="entry name" value="LRRNT_2"/>
    <property type="match status" value="1"/>
</dbReference>
<dbReference type="Gene3D" id="3.80.10.10">
    <property type="entry name" value="Ribonuclease Inhibitor"/>
    <property type="match status" value="3"/>
</dbReference>
<dbReference type="FunFam" id="3.30.200.20:FF:000543">
    <property type="entry name" value="Putative leucine-rich repeat receptor-like serine/threonine-protein kinase"/>
    <property type="match status" value="1"/>
</dbReference>
<comment type="caution">
    <text evidence="24">The sequence shown here is derived from an EMBL/GenBank/DDBJ whole genome shotgun (WGS) entry which is preliminary data.</text>
</comment>
<dbReference type="PANTHER" id="PTHR48053">
    <property type="entry name" value="LEUCINE RICH REPEAT FAMILY PROTEIN, EXPRESSED"/>
    <property type="match status" value="1"/>
</dbReference>
<evidence type="ECO:0000256" key="8">
    <source>
        <dbReference type="ARBA" id="ARBA00022679"/>
    </source>
</evidence>
<dbReference type="SMART" id="SM00369">
    <property type="entry name" value="LRR_TYP"/>
    <property type="match status" value="9"/>
</dbReference>
<sequence length="1187" mass="127693">MHQPKRKSRAPVVRQAIMPRAETSAPPLPPFSSSFQATATSQPSPSLFSSSVILQPVHASDLSNSNPIGVGLAIESGGALVPNVVRESRMRVTMAVKHSAILLLLHLAFSFGLASTALRPRRRQVLLQERATLLALKRGLTLPSASALADWNESNGHVCSFTGVTCDRRREHVVGLALANMSISGAIPAVVGDLVRLRSLDVSNNSISGAMPSSLGNLTRLEILVVRSNRISGTIPLSLDVSNNNISGNIPPSIGNLTRLENLYMFANHISGAIPPAIGNLSSLQNLDVSGNLLTGQIPAELSNLRNLGTLDLGNNQLRGGIPPSLAKLTAMYYLSLQYNYLSGPIPNAIFLNCTILGVADLGDNDLSGEIPRAASGTLADTFAVLNLYSNKLTGTLPRWLANCTILLMLDVENNSLADELPTSIISGKQYLMYLHLSNNRFWSHDGNTNMDPFFAALSNCSRIQEVEAGAVGMGGRLPSRLGAMLPPNMWHLNLEMNSIEGPIPADIGDVINMTLMNLSSNMLNGTVPASLCRLPGLQQLSLSNNSLTGDIPPCIGNATRLGELDLSGNALSGSIPSSVGSLTQLTYLSLQRNRLSGEIPASLGRCASLMRLDLSSNQLSGEVPEQVAGIVKMTLNLSRNQLGGQLPRSLSNMQQVQTIDLSWNNFSGVIFAGIADCVELTVLDLSHNSLSGVLPSSISVLQSLESLDVSNNELTGDIPVSLTKCTGLKHLNLSYNDFSGVVPETGALARFGVLSYLGNRRLCGPVVERACNGRRRHRSWFQSRKFLVILCLCAAAVAFALTILCAVSVRKIREGIATAREDNNMFFMMGRLRGGGGGASPVAMKYKYPRITYRELVEATDEFSADRLVGTGSYGRVYRGTLRDGTMVAVKVLQLQTGNSTKSFNRECQVLKRIRHRNLMRIVTACSLPDFKALVLPFMANGSLERCLYAGAGGAELSLLQWVNICSDIAEGMSYLHHHSPVKVIHCDLKPSNVLINDDMTALVSDFGISRLVMSVGGVVNTAADVGASTANMLCGSIGYIPPEYGYGSNPTTKGDVYSFGVLVLEMVTRRKPTDDMFEAGMSLHRWVKAHHHGRADAVVDPALARMVQDQTPEIRRMSDVAISELLELGILCTQDHAAARPTMLDAADDLDRLKRYMGGETTATFASSLGFSSATFEDDIDWRNN</sequence>
<dbReference type="PROSITE" id="PS00108">
    <property type="entry name" value="PROTEIN_KINASE_ST"/>
    <property type="match status" value="1"/>
</dbReference>
<dbReference type="AlphaFoldDB" id="A0AAV5FGS1"/>
<comment type="catalytic activity">
    <reaction evidence="19">
        <text>L-threonyl-[protein] + ATP = O-phospho-L-threonyl-[protein] + ADP + H(+)</text>
        <dbReference type="Rhea" id="RHEA:46608"/>
        <dbReference type="Rhea" id="RHEA-COMP:11060"/>
        <dbReference type="Rhea" id="RHEA-COMP:11605"/>
        <dbReference type="ChEBI" id="CHEBI:15378"/>
        <dbReference type="ChEBI" id="CHEBI:30013"/>
        <dbReference type="ChEBI" id="CHEBI:30616"/>
        <dbReference type="ChEBI" id="CHEBI:61977"/>
        <dbReference type="ChEBI" id="CHEBI:456216"/>
        <dbReference type="EC" id="2.7.11.1"/>
    </reaction>
</comment>
<keyword evidence="4" id="KW-1003">Cell membrane</keyword>
<comment type="catalytic activity">
    <reaction evidence="20">
        <text>L-seryl-[protein] + ATP = O-phospho-L-seryl-[protein] + ADP + H(+)</text>
        <dbReference type="Rhea" id="RHEA:17989"/>
        <dbReference type="Rhea" id="RHEA-COMP:9863"/>
        <dbReference type="Rhea" id="RHEA-COMP:11604"/>
        <dbReference type="ChEBI" id="CHEBI:15378"/>
        <dbReference type="ChEBI" id="CHEBI:29999"/>
        <dbReference type="ChEBI" id="CHEBI:30616"/>
        <dbReference type="ChEBI" id="CHEBI:83421"/>
        <dbReference type="ChEBI" id="CHEBI:456216"/>
        <dbReference type="EC" id="2.7.11.1"/>
    </reaction>
</comment>
<accession>A0AAV5FGS1</accession>
<evidence type="ECO:0000256" key="22">
    <source>
        <dbReference type="SAM" id="Phobius"/>
    </source>
</evidence>
<dbReference type="InterPro" id="IPR017441">
    <property type="entry name" value="Protein_kinase_ATP_BS"/>
</dbReference>
<dbReference type="InterPro" id="IPR001611">
    <property type="entry name" value="Leu-rich_rpt"/>
</dbReference>
<dbReference type="SUPFAM" id="SSF56112">
    <property type="entry name" value="Protein kinase-like (PK-like)"/>
    <property type="match status" value="1"/>
</dbReference>
<dbReference type="Pfam" id="PF00560">
    <property type="entry name" value="LRR_1"/>
    <property type="match status" value="7"/>
</dbReference>
<evidence type="ECO:0000259" key="23">
    <source>
        <dbReference type="PROSITE" id="PS50011"/>
    </source>
</evidence>
<evidence type="ECO:0000256" key="5">
    <source>
        <dbReference type="ARBA" id="ARBA00022527"/>
    </source>
</evidence>
<evidence type="ECO:0000256" key="7">
    <source>
        <dbReference type="ARBA" id="ARBA00022614"/>
    </source>
</evidence>
<feature type="transmembrane region" description="Helical" evidence="22">
    <location>
        <begin position="787"/>
        <end position="808"/>
    </location>
</feature>
<dbReference type="Pfam" id="PF00069">
    <property type="entry name" value="Pkinase"/>
    <property type="match status" value="1"/>
</dbReference>
<dbReference type="Gene3D" id="1.10.510.10">
    <property type="entry name" value="Transferase(Phosphotransferase) domain 1"/>
    <property type="match status" value="1"/>
</dbReference>
<dbReference type="CDD" id="cd14066">
    <property type="entry name" value="STKc_IRAK"/>
    <property type="match status" value="1"/>
</dbReference>
<keyword evidence="25" id="KW-1185">Reference proteome</keyword>
<reference evidence="24" key="2">
    <citation type="submission" date="2021-12" db="EMBL/GenBank/DDBJ databases">
        <title>Resequencing data analysis of finger millet.</title>
        <authorList>
            <person name="Hatakeyama M."/>
            <person name="Aluri S."/>
            <person name="Balachadran M.T."/>
            <person name="Sivarajan S.R."/>
            <person name="Poveda L."/>
            <person name="Shimizu-Inatsugi R."/>
            <person name="Schlapbach R."/>
            <person name="Sreeman S.M."/>
            <person name="Shimizu K.K."/>
        </authorList>
    </citation>
    <scope>NUCLEOTIDE SEQUENCE</scope>
</reference>
<dbReference type="InterPro" id="IPR051716">
    <property type="entry name" value="Plant_RL_S/T_kinase"/>
</dbReference>
<dbReference type="PANTHER" id="PTHR48053:SF151">
    <property type="entry name" value="OS02G0216000 PROTEIN"/>
    <property type="match status" value="1"/>
</dbReference>
<dbReference type="FunFam" id="1.10.510.10:FF:000358">
    <property type="entry name" value="Putative leucine-rich repeat receptor-like serine/threonine-protein kinase"/>
    <property type="match status" value="1"/>
</dbReference>
<organism evidence="24 25">
    <name type="scientific">Eleusine coracana subsp. coracana</name>
    <dbReference type="NCBI Taxonomy" id="191504"/>
    <lineage>
        <taxon>Eukaryota</taxon>
        <taxon>Viridiplantae</taxon>
        <taxon>Streptophyta</taxon>
        <taxon>Embryophyta</taxon>
        <taxon>Tracheophyta</taxon>
        <taxon>Spermatophyta</taxon>
        <taxon>Magnoliopsida</taxon>
        <taxon>Liliopsida</taxon>
        <taxon>Poales</taxon>
        <taxon>Poaceae</taxon>
        <taxon>PACMAD clade</taxon>
        <taxon>Chloridoideae</taxon>
        <taxon>Cynodonteae</taxon>
        <taxon>Eleusininae</taxon>
        <taxon>Eleusine</taxon>
    </lineage>
</organism>
<feature type="transmembrane region" description="Helical" evidence="22">
    <location>
        <begin position="99"/>
        <end position="118"/>
    </location>
</feature>
<reference evidence="24" key="1">
    <citation type="journal article" date="2018" name="DNA Res.">
        <title>Multiple hybrid de novo genome assembly of finger millet, an orphan allotetraploid crop.</title>
        <authorList>
            <person name="Hatakeyama M."/>
            <person name="Aluri S."/>
            <person name="Balachadran M.T."/>
            <person name="Sivarajan S.R."/>
            <person name="Patrignani A."/>
            <person name="Gruter S."/>
            <person name="Poveda L."/>
            <person name="Shimizu-Inatsugi R."/>
            <person name="Baeten J."/>
            <person name="Francoijs K.J."/>
            <person name="Nataraja K.N."/>
            <person name="Reddy Y.A.N."/>
            <person name="Phadnis S."/>
            <person name="Ravikumar R.L."/>
            <person name="Schlapbach R."/>
            <person name="Sreeman S.M."/>
            <person name="Shimizu K.K."/>
        </authorList>
    </citation>
    <scope>NUCLEOTIDE SEQUENCE</scope>
</reference>
<keyword evidence="8" id="KW-0808">Transferase</keyword>
<dbReference type="InterPro" id="IPR008271">
    <property type="entry name" value="Ser/Thr_kinase_AS"/>
</dbReference>
<comment type="similarity">
    <text evidence="2">Belongs to the protein kinase superfamily. Ser/Thr protein kinase family.</text>
</comment>
<evidence type="ECO:0000256" key="19">
    <source>
        <dbReference type="ARBA" id="ARBA00047899"/>
    </source>
</evidence>
<evidence type="ECO:0000256" key="6">
    <source>
        <dbReference type="ARBA" id="ARBA00022553"/>
    </source>
</evidence>
<dbReference type="PRINTS" id="PR00019">
    <property type="entry name" value="LEURICHRPT"/>
</dbReference>
<dbReference type="InterPro" id="IPR013210">
    <property type="entry name" value="LRR_N_plant-typ"/>
</dbReference>
<evidence type="ECO:0000256" key="3">
    <source>
        <dbReference type="ARBA" id="ARBA00012513"/>
    </source>
</evidence>
<feature type="binding site" evidence="21">
    <location>
        <position position="892"/>
    </location>
    <ligand>
        <name>ATP</name>
        <dbReference type="ChEBI" id="CHEBI:30616"/>
    </ligand>
</feature>
<keyword evidence="7" id="KW-0433">Leucine-rich repeat</keyword>
<keyword evidence="9 22" id="KW-0812">Transmembrane</keyword>
<gene>
    <name evidence="24" type="primary">gb22595</name>
    <name evidence="24" type="ORF">PR202_gb22595</name>
</gene>
<evidence type="ECO:0000256" key="2">
    <source>
        <dbReference type="ARBA" id="ARBA00008684"/>
    </source>
</evidence>
<keyword evidence="14 21" id="KW-0067">ATP-binding</keyword>
<evidence type="ECO:0000256" key="9">
    <source>
        <dbReference type="ARBA" id="ARBA00022692"/>
    </source>
</evidence>
<keyword evidence="17" id="KW-0675">Receptor</keyword>
<evidence type="ECO:0000313" key="25">
    <source>
        <dbReference type="Proteomes" id="UP001054889"/>
    </source>
</evidence>
<dbReference type="FunFam" id="3.80.10.10:FF:001028">
    <property type="entry name" value="Putative leucine-rich repeat receptor-like serine/threonine-protein kinase"/>
    <property type="match status" value="1"/>
</dbReference>
<evidence type="ECO:0000256" key="17">
    <source>
        <dbReference type="ARBA" id="ARBA00023170"/>
    </source>
</evidence>
<keyword evidence="12 21" id="KW-0547">Nucleotide-binding</keyword>
<evidence type="ECO:0000256" key="1">
    <source>
        <dbReference type="ARBA" id="ARBA00004162"/>
    </source>
</evidence>
<evidence type="ECO:0000256" key="10">
    <source>
        <dbReference type="ARBA" id="ARBA00022729"/>
    </source>
</evidence>
<comment type="subcellular location">
    <subcellularLocation>
        <location evidence="1">Cell membrane</location>
        <topology evidence="1">Single-pass membrane protein</topology>
    </subcellularLocation>
</comment>
<name>A0AAV5FGS1_ELECO</name>
<dbReference type="GO" id="GO:0004674">
    <property type="term" value="F:protein serine/threonine kinase activity"/>
    <property type="evidence" value="ECO:0007669"/>
    <property type="project" value="UniProtKB-KW"/>
</dbReference>
<dbReference type="PROSITE" id="PS00107">
    <property type="entry name" value="PROTEIN_KINASE_ATP"/>
    <property type="match status" value="1"/>
</dbReference>
<evidence type="ECO:0000256" key="4">
    <source>
        <dbReference type="ARBA" id="ARBA00022475"/>
    </source>
</evidence>
<keyword evidence="11" id="KW-0677">Repeat</keyword>
<dbReference type="Pfam" id="PF13855">
    <property type="entry name" value="LRR_8"/>
    <property type="match status" value="2"/>
</dbReference>
<evidence type="ECO:0000256" key="11">
    <source>
        <dbReference type="ARBA" id="ARBA00022737"/>
    </source>
</evidence>
<evidence type="ECO:0000256" key="13">
    <source>
        <dbReference type="ARBA" id="ARBA00022777"/>
    </source>
</evidence>
<proteinExistence type="inferred from homology"/>
<evidence type="ECO:0000313" key="24">
    <source>
        <dbReference type="EMBL" id="GJN33964.1"/>
    </source>
</evidence>
<keyword evidence="16 22" id="KW-0472">Membrane</keyword>
<dbReference type="InterPro" id="IPR000719">
    <property type="entry name" value="Prot_kinase_dom"/>
</dbReference>
<evidence type="ECO:0000256" key="18">
    <source>
        <dbReference type="ARBA" id="ARBA00023180"/>
    </source>
</evidence>
<evidence type="ECO:0000256" key="12">
    <source>
        <dbReference type="ARBA" id="ARBA00022741"/>
    </source>
</evidence>
<keyword evidence="6" id="KW-0597">Phosphoprotein</keyword>
<dbReference type="EMBL" id="BQKI01000085">
    <property type="protein sequence ID" value="GJN33964.1"/>
    <property type="molecule type" value="Genomic_DNA"/>
</dbReference>
<keyword evidence="13" id="KW-0418">Kinase</keyword>
<evidence type="ECO:0000256" key="15">
    <source>
        <dbReference type="ARBA" id="ARBA00022989"/>
    </source>
</evidence>
<keyword evidence="18" id="KW-0325">Glycoprotein</keyword>
<dbReference type="GO" id="GO:0005886">
    <property type="term" value="C:plasma membrane"/>
    <property type="evidence" value="ECO:0007669"/>
    <property type="project" value="UniProtKB-SubCell"/>
</dbReference>
<evidence type="ECO:0000256" key="21">
    <source>
        <dbReference type="PROSITE-ProRule" id="PRU10141"/>
    </source>
</evidence>
<keyword evidence="10" id="KW-0732">Signal</keyword>
<dbReference type="EC" id="2.7.11.1" evidence="3"/>
<dbReference type="InterPro" id="IPR011009">
    <property type="entry name" value="Kinase-like_dom_sf"/>
</dbReference>
<dbReference type="Proteomes" id="UP001054889">
    <property type="component" value="Unassembled WGS sequence"/>
</dbReference>
<dbReference type="InterPro" id="IPR003591">
    <property type="entry name" value="Leu-rich_rpt_typical-subtyp"/>
</dbReference>
<dbReference type="PROSITE" id="PS50011">
    <property type="entry name" value="PROTEIN_KINASE_DOM"/>
    <property type="match status" value="1"/>
</dbReference>
<dbReference type="SMART" id="SM00220">
    <property type="entry name" value="S_TKc"/>
    <property type="match status" value="1"/>
</dbReference>
<dbReference type="GO" id="GO:0005524">
    <property type="term" value="F:ATP binding"/>
    <property type="evidence" value="ECO:0007669"/>
    <property type="project" value="UniProtKB-UniRule"/>
</dbReference>
<dbReference type="Gene3D" id="3.30.200.20">
    <property type="entry name" value="Phosphorylase Kinase, domain 1"/>
    <property type="match status" value="1"/>
</dbReference>